<dbReference type="InterPro" id="IPR028055">
    <property type="entry name" value="YidC/Oxa/ALB_C"/>
</dbReference>
<dbReference type="GO" id="GO:0051205">
    <property type="term" value="P:protein insertion into membrane"/>
    <property type="evidence" value="ECO:0007669"/>
    <property type="project" value="TreeGrafter"/>
</dbReference>
<evidence type="ECO:0000256" key="9">
    <source>
        <dbReference type="RuleBase" id="RU003945"/>
    </source>
</evidence>
<dbReference type="GO" id="GO:0005886">
    <property type="term" value="C:plasma membrane"/>
    <property type="evidence" value="ECO:0007669"/>
    <property type="project" value="UniProtKB-SubCell"/>
</dbReference>
<keyword evidence="3" id="KW-1003">Cell membrane</keyword>
<evidence type="ECO:0000313" key="12">
    <source>
        <dbReference type="EMBL" id="QUL97846.1"/>
    </source>
</evidence>
<evidence type="ECO:0000256" key="1">
    <source>
        <dbReference type="ARBA" id="ARBA00004651"/>
    </source>
</evidence>
<keyword evidence="7 10" id="KW-0472">Membrane</keyword>
<dbReference type="CDD" id="cd20070">
    <property type="entry name" value="5TM_YidC_Alb3"/>
    <property type="match status" value="1"/>
</dbReference>
<accession>A0AAT9L9T9</accession>
<keyword evidence="8" id="KW-0143">Chaperone</keyword>
<keyword evidence="4 9" id="KW-0812">Transmembrane</keyword>
<evidence type="ECO:0000256" key="10">
    <source>
        <dbReference type="SAM" id="Phobius"/>
    </source>
</evidence>
<keyword evidence="2" id="KW-0813">Transport</keyword>
<gene>
    <name evidence="12" type="ORF">IMF26_07045</name>
</gene>
<dbReference type="InterPro" id="IPR001708">
    <property type="entry name" value="YidC/ALB3/OXA1/COX18"/>
</dbReference>
<evidence type="ECO:0000256" key="8">
    <source>
        <dbReference type="ARBA" id="ARBA00023186"/>
    </source>
</evidence>
<proteinExistence type="inferred from homology"/>
<comment type="similarity">
    <text evidence="9">Belongs to the OXA1/ALB3/YidC family.</text>
</comment>
<organism evidence="12">
    <name type="scientific">Candidatus Fermentithermobacillus carboniphilus</name>
    <dbReference type="NCBI Taxonomy" id="3085328"/>
    <lineage>
        <taxon>Bacteria</taxon>
        <taxon>Bacillati</taxon>
        <taxon>Bacillota</taxon>
        <taxon>Candidatus Fermentithermobacillia</taxon>
        <taxon>Candidatus Fermentithermobacillales</taxon>
        <taxon>Candidatus Fermentithermobacillaceae</taxon>
        <taxon>Candidatus Fermentithermobacillus</taxon>
    </lineage>
</organism>
<dbReference type="KEGG" id="fcz:IMF26_07045"/>
<dbReference type="GO" id="GO:0032977">
    <property type="term" value="F:membrane insertase activity"/>
    <property type="evidence" value="ECO:0007669"/>
    <property type="project" value="InterPro"/>
</dbReference>
<evidence type="ECO:0000259" key="11">
    <source>
        <dbReference type="Pfam" id="PF02096"/>
    </source>
</evidence>
<dbReference type="AlphaFoldDB" id="A0AAT9L9T9"/>
<dbReference type="GO" id="GO:0015031">
    <property type="term" value="P:protein transport"/>
    <property type="evidence" value="ECO:0007669"/>
    <property type="project" value="UniProtKB-KW"/>
</dbReference>
<dbReference type="PANTHER" id="PTHR12428:SF65">
    <property type="entry name" value="CYTOCHROME C OXIDASE ASSEMBLY PROTEIN COX18, MITOCHONDRIAL"/>
    <property type="match status" value="1"/>
</dbReference>
<evidence type="ECO:0000256" key="6">
    <source>
        <dbReference type="ARBA" id="ARBA00022989"/>
    </source>
</evidence>
<feature type="transmembrane region" description="Helical" evidence="10">
    <location>
        <begin position="20"/>
        <end position="42"/>
    </location>
</feature>
<evidence type="ECO:0000256" key="5">
    <source>
        <dbReference type="ARBA" id="ARBA00022927"/>
    </source>
</evidence>
<dbReference type="EMBL" id="CP062796">
    <property type="protein sequence ID" value="QUL97846.1"/>
    <property type="molecule type" value="Genomic_DNA"/>
</dbReference>
<evidence type="ECO:0000256" key="4">
    <source>
        <dbReference type="ARBA" id="ARBA00022692"/>
    </source>
</evidence>
<comment type="subcellular location">
    <subcellularLocation>
        <location evidence="1">Cell membrane</location>
        <topology evidence="1">Multi-pass membrane protein</topology>
    </subcellularLocation>
    <subcellularLocation>
        <location evidence="9">Membrane</location>
        <topology evidence="9">Multi-pass membrane protein</topology>
    </subcellularLocation>
</comment>
<name>A0AAT9L9T9_9FIRM</name>
<feature type="domain" description="Membrane insertase YidC/Oxa/ALB C-terminal" evidence="11">
    <location>
        <begin position="22"/>
        <end position="201"/>
    </location>
</feature>
<reference evidence="12" key="2">
    <citation type="journal article" date="2023" name="Biology">
        <title>Prokaryotic Life Associated with Coal-Fire Gas Vents Revealed by Metagenomics.</title>
        <authorList>
            <person name="Kadnikov V.V."/>
            <person name="Mardanov A.V."/>
            <person name="Beletsky A.V."/>
            <person name="Karnachuk O.V."/>
            <person name="Ravin N.V."/>
        </authorList>
    </citation>
    <scope>NUCLEOTIDE SEQUENCE</scope>
    <source>
        <strain evidence="12">Bu02</strain>
    </source>
</reference>
<keyword evidence="6 10" id="KW-1133">Transmembrane helix</keyword>
<dbReference type="NCBIfam" id="TIGR03592">
    <property type="entry name" value="yidC_oxa1_cterm"/>
    <property type="match status" value="1"/>
</dbReference>
<sequence length="214" mass="23610">MSYIVNGMIAVMDYIHSVTSSWGLSIIGLTLLVRLVILPFTIMQARSSQKLALIQPETQRLQKKYKDDPERLNMEIMELYRKHKVNPASSCLLLVIQFPVLWAVIRALEAHPALKSATFLGIALGQPEKVFLPVLAVATTYLAVRLSPTMGGGVQQQGQGQNAVIVAMLGIMWYFSFRFAAAVSIYIITANIAGLFERFLVPRGETAGEGARSK</sequence>
<evidence type="ECO:0000256" key="2">
    <source>
        <dbReference type="ARBA" id="ARBA00022448"/>
    </source>
</evidence>
<dbReference type="PANTHER" id="PTHR12428">
    <property type="entry name" value="OXA1"/>
    <property type="match status" value="1"/>
</dbReference>
<keyword evidence="5" id="KW-0653">Protein transport</keyword>
<evidence type="ECO:0000256" key="3">
    <source>
        <dbReference type="ARBA" id="ARBA00022475"/>
    </source>
</evidence>
<protein>
    <submittedName>
        <fullName evidence="12">Membrane protein insertase YidC</fullName>
    </submittedName>
</protein>
<feature type="transmembrane region" description="Helical" evidence="10">
    <location>
        <begin position="163"/>
        <end position="188"/>
    </location>
</feature>
<evidence type="ECO:0000256" key="7">
    <source>
        <dbReference type="ARBA" id="ARBA00023136"/>
    </source>
</evidence>
<dbReference type="Pfam" id="PF02096">
    <property type="entry name" value="60KD_IMP"/>
    <property type="match status" value="1"/>
</dbReference>
<reference evidence="12" key="1">
    <citation type="submission" date="2020-10" db="EMBL/GenBank/DDBJ databases">
        <authorList>
            <person name="Kadnikov V."/>
            <person name="Beletsky A.V."/>
            <person name="Mardanov A.V."/>
            <person name="Karnachuk O.V."/>
            <person name="Ravin N.V."/>
        </authorList>
    </citation>
    <scope>NUCLEOTIDE SEQUENCE</scope>
    <source>
        <strain evidence="12">Bu02</strain>
    </source>
</reference>
<dbReference type="InterPro" id="IPR047196">
    <property type="entry name" value="YidC_ALB_C"/>
</dbReference>